<dbReference type="AlphaFoldDB" id="A0A3A8MZQ2"/>
<dbReference type="InterPro" id="IPR036249">
    <property type="entry name" value="Thioredoxin-like_sf"/>
</dbReference>
<dbReference type="PROSITE" id="PS51257">
    <property type="entry name" value="PROKAR_LIPOPROTEIN"/>
    <property type="match status" value="1"/>
</dbReference>
<protein>
    <submittedName>
        <fullName evidence="2">TlpA family protein disulfide reductase</fullName>
    </submittedName>
</protein>
<proteinExistence type="predicted"/>
<evidence type="ECO:0000259" key="1">
    <source>
        <dbReference type="PROSITE" id="PS51352"/>
    </source>
</evidence>
<dbReference type="PANTHER" id="PTHR42852:SF17">
    <property type="entry name" value="THIOREDOXIN-LIKE PROTEIN HI_1115"/>
    <property type="match status" value="1"/>
</dbReference>
<dbReference type="Pfam" id="PF08534">
    <property type="entry name" value="Redoxin"/>
    <property type="match status" value="1"/>
</dbReference>
<dbReference type="Proteomes" id="UP000273405">
    <property type="component" value="Unassembled WGS sequence"/>
</dbReference>
<dbReference type="CDD" id="cd02966">
    <property type="entry name" value="TlpA_like_family"/>
    <property type="match status" value="1"/>
</dbReference>
<dbReference type="GO" id="GO:0016491">
    <property type="term" value="F:oxidoreductase activity"/>
    <property type="evidence" value="ECO:0007669"/>
    <property type="project" value="InterPro"/>
</dbReference>
<reference evidence="3" key="1">
    <citation type="submission" date="2018-09" db="EMBL/GenBank/DDBJ databases">
        <authorList>
            <person name="Livingstone P.G."/>
            <person name="Whitworth D.E."/>
        </authorList>
    </citation>
    <scope>NUCLEOTIDE SEQUENCE [LARGE SCALE GENOMIC DNA]</scope>
    <source>
        <strain evidence="3">CA040B</strain>
    </source>
</reference>
<dbReference type="InterPro" id="IPR013766">
    <property type="entry name" value="Thioredoxin_domain"/>
</dbReference>
<feature type="domain" description="Thioredoxin" evidence="1">
    <location>
        <begin position="6"/>
        <end position="172"/>
    </location>
</feature>
<dbReference type="InterPro" id="IPR050553">
    <property type="entry name" value="Thioredoxin_ResA/DsbE_sf"/>
</dbReference>
<dbReference type="RefSeq" id="WP_120629959.1">
    <property type="nucleotide sequence ID" value="NZ_RAWG01000413.1"/>
</dbReference>
<sequence length="174" mass="18632">MSPVRWRALAAAVAVGVLSLSGCHRGGPVDAGPAFLRALALPSVGPTRYDPRQLSGRVVLVSFLATWCFPCLTDLPTLENLQKAYGAQGFQVVAVGMDIDEGRVLAPFADHYAFPYPVLVSDERMRAGQSAFGRIRALPSTVLLDKRGRAVAAWQGVEGQADVAKAIEKLLKED</sequence>
<dbReference type="EMBL" id="RAWG01000413">
    <property type="protein sequence ID" value="RKH32414.1"/>
    <property type="molecule type" value="Genomic_DNA"/>
</dbReference>
<organism evidence="2 3">
    <name type="scientific">Corallococcus sicarius</name>
    <dbReference type="NCBI Taxonomy" id="2316726"/>
    <lineage>
        <taxon>Bacteria</taxon>
        <taxon>Pseudomonadati</taxon>
        <taxon>Myxococcota</taxon>
        <taxon>Myxococcia</taxon>
        <taxon>Myxococcales</taxon>
        <taxon>Cystobacterineae</taxon>
        <taxon>Myxococcaceae</taxon>
        <taxon>Corallococcus</taxon>
    </lineage>
</organism>
<dbReference type="OrthoDB" id="9813820at2"/>
<dbReference type="InterPro" id="IPR013740">
    <property type="entry name" value="Redoxin"/>
</dbReference>
<comment type="caution">
    <text evidence="2">The sequence shown here is derived from an EMBL/GenBank/DDBJ whole genome shotgun (WGS) entry which is preliminary data.</text>
</comment>
<gene>
    <name evidence="2" type="ORF">D7X12_37290</name>
</gene>
<dbReference type="PANTHER" id="PTHR42852">
    <property type="entry name" value="THIOL:DISULFIDE INTERCHANGE PROTEIN DSBE"/>
    <property type="match status" value="1"/>
</dbReference>
<evidence type="ECO:0000313" key="2">
    <source>
        <dbReference type="EMBL" id="RKH32414.1"/>
    </source>
</evidence>
<name>A0A3A8MZQ2_9BACT</name>
<dbReference type="PROSITE" id="PS51352">
    <property type="entry name" value="THIOREDOXIN_2"/>
    <property type="match status" value="1"/>
</dbReference>
<keyword evidence="3" id="KW-1185">Reference proteome</keyword>
<dbReference type="Gene3D" id="3.40.30.10">
    <property type="entry name" value="Glutaredoxin"/>
    <property type="match status" value="1"/>
</dbReference>
<dbReference type="SUPFAM" id="SSF52833">
    <property type="entry name" value="Thioredoxin-like"/>
    <property type="match status" value="1"/>
</dbReference>
<evidence type="ECO:0000313" key="3">
    <source>
        <dbReference type="Proteomes" id="UP000273405"/>
    </source>
</evidence>
<accession>A0A3A8MZQ2</accession>